<dbReference type="SUPFAM" id="SSF47413">
    <property type="entry name" value="lambda repressor-like DNA-binding domains"/>
    <property type="match status" value="1"/>
</dbReference>
<feature type="region of interest" description="Disordered" evidence="1">
    <location>
        <begin position="135"/>
        <end position="161"/>
    </location>
</feature>
<protein>
    <recommendedName>
        <fullName evidence="2">HTH cro/C1-type domain-containing protein</fullName>
    </recommendedName>
</protein>
<evidence type="ECO:0000313" key="4">
    <source>
        <dbReference type="Proteomes" id="UP000467379"/>
    </source>
</evidence>
<feature type="region of interest" description="Disordered" evidence="1">
    <location>
        <begin position="1"/>
        <end position="22"/>
    </location>
</feature>
<evidence type="ECO:0000259" key="2">
    <source>
        <dbReference type="PROSITE" id="PS50943"/>
    </source>
</evidence>
<dbReference type="InterPro" id="IPR010982">
    <property type="entry name" value="Lambda_DNA-bd_dom_sf"/>
</dbReference>
<keyword evidence="4" id="KW-1185">Reference proteome</keyword>
<dbReference type="Proteomes" id="UP000467379">
    <property type="component" value="Chromosome"/>
</dbReference>
<dbReference type="RefSeq" id="WP_179966372.1">
    <property type="nucleotide sequence ID" value="NZ_AP022606.1"/>
</dbReference>
<dbReference type="CDD" id="cd00093">
    <property type="entry name" value="HTH_XRE"/>
    <property type="match status" value="1"/>
</dbReference>
<dbReference type="Gene3D" id="1.10.260.40">
    <property type="entry name" value="lambda repressor-like DNA-binding domains"/>
    <property type="match status" value="1"/>
</dbReference>
<dbReference type="PROSITE" id="PS50943">
    <property type="entry name" value="HTH_CROC1"/>
    <property type="match status" value="1"/>
</dbReference>
<reference evidence="3 4" key="1">
    <citation type="journal article" date="2019" name="Emerg. Microbes Infect.">
        <title>Comprehensive subspecies identification of 175 nontuberculous mycobacteria species based on 7547 genomic profiles.</title>
        <authorList>
            <person name="Matsumoto Y."/>
            <person name="Kinjo T."/>
            <person name="Motooka D."/>
            <person name="Nabeya D."/>
            <person name="Jung N."/>
            <person name="Uechi K."/>
            <person name="Horii T."/>
            <person name="Iida T."/>
            <person name="Fujita J."/>
            <person name="Nakamura S."/>
        </authorList>
    </citation>
    <scope>NUCLEOTIDE SEQUENCE [LARGE SCALE GENOMIC DNA]</scope>
    <source>
        <strain evidence="3 4">JCM 12687</strain>
    </source>
</reference>
<accession>A0ABM7KKK0</accession>
<feature type="domain" description="HTH cro/C1-type" evidence="2">
    <location>
        <begin position="58"/>
        <end position="87"/>
    </location>
</feature>
<evidence type="ECO:0000313" key="3">
    <source>
        <dbReference type="EMBL" id="BBZ11584.1"/>
    </source>
</evidence>
<dbReference type="InterPro" id="IPR001387">
    <property type="entry name" value="Cro/C1-type_HTH"/>
</dbReference>
<sequence>MMIVHTHRMTPDKRNPLGPTGETVRANLQRLREGRNLGYIKLARMLDEIGRPIPELGLRRIEAGDRRVDVDDLMALAAVLGVSPISLLLPGMPGADQSDDPVAAPGEEVTAGRLWLWLKADEPLPGYTRPRRGFWVDSRPEWDPGPGDPRLWSTEASDGDD</sequence>
<gene>
    <name evidence="3" type="ORF">MBRA_17790</name>
</gene>
<organism evidence="3 4">
    <name type="scientific">Mycobacterium branderi</name>
    <dbReference type="NCBI Taxonomy" id="43348"/>
    <lineage>
        <taxon>Bacteria</taxon>
        <taxon>Bacillati</taxon>
        <taxon>Actinomycetota</taxon>
        <taxon>Actinomycetes</taxon>
        <taxon>Mycobacteriales</taxon>
        <taxon>Mycobacteriaceae</taxon>
        <taxon>Mycobacterium</taxon>
    </lineage>
</organism>
<evidence type="ECO:0000256" key="1">
    <source>
        <dbReference type="SAM" id="MobiDB-lite"/>
    </source>
</evidence>
<proteinExistence type="predicted"/>
<dbReference type="SMART" id="SM00530">
    <property type="entry name" value="HTH_XRE"/>
    <property type="match status" value="1"/>
</dbReference>
<name>A0ABM7KKK0_9MYCO</name>
<dbReference type="EMBL" id="AP022606">
    <property type="protein sequence ID" value="BBZ11584.1"/>
    <property type="molecule type" value="Genomic_DNA"/>
</dbReference>